<dbReference type="CDD" id="cd06223">
    <property type="entry name" value="PRTases_typeI"/>
    <property type="match status" value="1"/>
</dbReference>
<dbReference type="EMBL" id="CAJGYM010000068">
    <property type="protein sequence ID" value="CAD6196206.1"/>
    <property type="molecule type" value="Genomic_DNA"/>
</dbReference>
<keyword evidence="14" id="KW-1185">Reference proteome</keyword>
<accession>A0A8S1HMI3</accession>
<dbReference type="AlphaFoldDB" id="A0A8S1HMI3"/>
<dbReference type="SUPFAM" id="SSF53271">
    <property type="entry name" value="PRTase-like"/>
    <property type="match status" value="1"/>
</dbReference>
<dbReference type="Proteomes" id="UP000835052">
    <property type="component" value="Unassembled WGS sequence"/>
</dbReference>
<keyword evidence="9" id="KW-0328">Glycosyltransferase</keyword>
<dbReference type="InterPro" id="IPR050054">
    <property type="entry name" value="UPRTase/APRTase"/>
</dbReference>
<evidence type="ECO:0000256" key="10">
    <source>
        <dbReference type="ARBA" id="ARBA00022679"/>
    </source>
</evidence>
<dbReference type="Gene3D" id="3.40.50.2020">
    <property type="match status" value="1"/>
</dbReference>
<feature type="domain" description="Phosphoribosyltransferase" evidence="12">
    <location>
        <begin position="49"/>
        <end position="161"/>
    </location>
</feature>
<dbReference type="PANTHER" id="PTHR32315">
    <property type="entry name" value="ADENINE PHOSPHORIBOSYLTRANSFERASE"/>
    <property type="match status" value="1"/>
</dbReference>
<dbReference type="FunFam" id="3.40.50.2020:FF:000021">
    <property type="entry name" value="Adenine phosphoribosyltransferase"/>
    <property type="match status" value="1"/>
</dbReference>
<evidence type="ECO:0000256" key="1">
    <source>
        <dbReference type="ARBA" id="ARBA00000868"/>
    </source>
</evidence>
<dbReference type="EC" id="2.4.2.7" evidence="6"/>
<evidence type="ECO:0000313" key="13">
    <source>
        <dbReference type="EMBL" id="CAD6196206.1"/>
    </source>
</evidence>
<evidence type="ECO:0000256" key="4">
    <source>
        <dbReference type="ARBA" id="ARBA00004659"/>
    </source>
</evidence>
<evidence type="ECO:0000256" key="8">
    <source>
        <dbReference type="ARBA" id="ARBA00022490"/>
    </source>
</evidence>
<dbReference type="NCBIfam" id="NF002636">
    <property type="entry name" value="PRK02304.1-5"/>
    <property type="match status" value="1"/>
</dbReference>
<dbReference type="PANTHER" id="PTHR32315:SF3">
    <property type="entry name" value="ADENINE PHOSPHORIBOSYLTRANSFERASE"/>
    <property type="match status" value="1"/>
</dbReference>
<keyword evidence="10" id="KW-0808">Transferase</keyword>
<dbReference type="GO" id="GO:0003999">
    <property type="term" value="F:adenine phosphoribosyltransferase activity"/>
    <property type="evidence" value="ECO:0007669"/>
    <property type="project" value="UniProtKB-EC"/>
</dbReference>
<dbReference type="GO" id="GO:0016208">
    <property type="term" value="F:AMP binding"/>
    <property type="evidence" value="ECO:0007669"/>
    <property type="project" value="TreeGrafter"/>
</dbReference>
<comment type="catalytic activity">
    <reaction evidence="1">
        <text>AMP + diphosphate = 5-phospho-alpha-D-ribose 1-diphosphate + adenine</text>
        <dbReference type="Rhea" id="RHEA:16609"/>
        <dbReference type="ChEBI" id="CHEBI:16708"/>
        <dbReference type="ChEBI" id="CHEBI:33019"/>
        <dbReference type="ChEBI" id="CHEBI:58017"/>
        <dbReference type="ChEBI" id="CHEBI:456215"/>
        <dbReference type="EC" id="2.4.2.7"/>
    </reaction>
</comment>
<dbReference type="HAMAP" id="MF_00004">
    <property type="entry name" value="Aden_phosphoribosyltr"/>
    <property type="match status" value="1"/>
</dbReference>
<comment type="pathway">
    <text evidence="4">Purine metabolism; AMP biosynthesis via salvage pathway; AMP from adenine: step 1/1.</text>
</comment>
<evidence type="ECO:0000256" key="2">
    <source>
        <dbReference type="ARBA" id="ARBA00003968"/>
    </source>
</evidence>
<gene>
    <name evidence="13" type="ORF">CAUJ_LOCUS12121</name>
</gene>
<name>A0A8S1HMI3_9PELO</name>
<evidence type="ECO:0000256" key="7">
    <source>
        <dbReference type="ARBA" id="ARBA00017366"/>
    </source>
</evidence>
<comment type="subcellular location">
    <subcellularLocation>
        <location evidence="3">Cytoplasm</location>
    </subcellularLocation>
</comment>
<dbReference type="OrthoDB" id="363185at2759"/>
<evidence type="ECO:0000256" key="9">
    <source>
        <dbReference type="ARBA" id="ARBA00022676"/>
    </source>
</evidence>
<comment type="similarity">
    <text evidence="5">Belongs to the purine/pyrimidine phosphoribosyltransferase family.</text>
</comment>
<sequence>MTPRSFDQIRPLVAQHIREVRDFPKKGINFRDIMPLFADPVLVNELCIAIADHIRNSIGHIDAIAALEARGFLFGPQVAIHLGVRFVPIRKKGKLPGQTLQASYIKEYGEDIVEIQHDALKSGDKVFLIDDLLATGGTLRAAIDLIAKSGATVSQAFVLIKLAPLKGREKFPEVDLVSLISYDEA</sequence>
<reference evidence="13" key="1">
    <citation type="submission" date="2020-10" db="EMBL/GenBank/DDBJ databases">
        <authorList>
            <person name="Kikuchi T."/>
        </authorList>
    </citation>
    <scope>NUCLEOTIDE SEQUENCE</scope>
    <source>
        <strain evidence="13">NKZ352</strain>
    </source>
</reference>
<dbReference type="InterPro" id="IPR005764">
    <property type="entry name" value="Ade_phspho_trans"/>
</dbReference>
<comment type="caution">
    <text evidence="13">The sequence shown here is derived from an EMBL/GenBank/DDBJ whole genome shotgun (WGS) entry which is preliminary data.</text>
</comment>
<dbReference type="GO" id="GO:0006168">
    <property type="term" value="P:adenine salvage"/>
    <property type="evidence" value="ECO:0007669"/>
    <property type="project" value="InterPro"/>
</dbReference>
<proteinExistence type="inferred from homology"/>
<keyword evidence="8" id="KW-0963">Cytoplasm</keyword>
<evidence type="ECO:0000259" key="12">
    <source>
        <dbReference type="Pfam" id="PF00156"/>
    </source>
</evidence>
<dbReference type="GO" id="GO:0006166">
    <property type="term" value="P:purine ribonucleoside salvage"/>
    <property type="evidence" value="ECO:0007669"/>
    <property type="project" value="UniProtKB-KW"/>
</dbReference>
<evidence type="ECO:0000256" key="3">
    <source>
        <dbReference type="ARBA" id="ARBA00004496"/>
    </source>
</evidence>
<evidence type="ECO:0000256" key="5">
    <source>
        <dbReference type="ARBA" id="ARBA00008391"/>
    </source>
</evidence>
<keyword evidence="11" id="KW-0660">Purine salvage</keyword>
<evidence type="ECO:0000313" key="14">
    <source>
        <dbReference type="Proteomes" id="UP000835052"/>
    </source>
</evidence>
<dbReference type="GO" id="GO:0002055">
    <property type="term" value="F:adenine binding"/>
    <property type="evidence" value="ECO:0007669"/>
    <property type="project" value="TreeGrafter"/>
</dbReference>
<dbReference type="InterPro" id="IPR000836">
    <property type="entry name" value="PRTase_dom"/>
</dbReference>
<dbReference type="GO" id="GO:0005737">
    <property type="term" value="C:cytoplasm"/>
    <property type="evidence" value="ECO:0007669"/>
    <property type="project" value="UniProtKB-SubCell"/>
</dbReference>
<dbReference type="NCBIfam" id="NF002634">
    <property type="entry name" value="PRK02304.1-3"/>
    <property type="match status" value="1"/>
</dbReference>
<comment type="function">
    <text evidence="2">Catalyzes a salvage reaction resulting in the formation of AMP, that is energically less costly than de novo synthesis.</text>
</comment>
<dbReference type="GO" id="GO:0044209">
    <property type="term" value="P:AMP salvage"/>
    <property type="evidence" value="ECO:0007669"/>
    <property type="project" value="TreeGrafter"/>
</dbReference>
<dbReference type="Pfam" id="PF00156">
    <property type="entry name" value="Pribosyltran"/>
    <property type="match status" value="1"/>
</dbReference>
<dbReference type="NCBIfam" id="TIGR01090">
    <property type="entry name" value="apt"/>
    <property type="match status" value="1"/>
</dbReference>
<organism evidence="13 14">
    <name type="scientific">Caenorhabditis auriculariae</name>
    <dbReference type="NCBI Taxonomy" id="2777116"/>
    <lineage>
        <taxon>Eukaryota</taxon>
        <taxon>Metazoa</taxon>
        <taxon>Ecdysozoa</taxon>
        <taxon>Nematoda</taxon>
        <taxon>Chromadorea</taxon>
        <taxon>Rhabditida</taxon>
        <taxon>Rhabditina</taxon>
        <taxon>Rhabditomorpha</taxon>
        <taxon>Rhabditoidea</taxon>
        <taxon>Rhabditidae</taxon>
        <taxon>Peloderinae</taxon>
        <taxon>Caenorhabditis</taxon>
    </lineage>
</organism>
<dbReference type="InterPro" id="IPR029057">
    <property type="entry name" value="PRTase-like"/>
</dbReference>
<evidence type="ECO:0000256" key="11">
    <source>
        <dbReference type="ARBA" id="ARBA00022726"/>
    </source>
</evidence>
<protein>
    <recommendedName>
        <fullName evidence="7">Adenine phosphoribosyltransferase</fullName>
        <ecNumber evidence="6">2.4.2.7</ecNumber>
    </recommendedName>
</protein>
<evidence type="ECO:0000256" key="6">
    <source>
        <dbReference type="ARBA" id="ARBA00011893"/>
    </source>
</evidence>